<dbReference type="RefSeq" id="XP_007688381.1">
    <property type="nucleotide sequence ID" value="XM_007690191.1"/>
</dbReference>
<reference evidence="2 3" key="1">
    <citation type="journal article" date="2013" name="PLoS Genet.">
        <title>Comparative genome structure, secondary metabolite, and effector coding capacity across Cochliobolus pathogens.</title>
        <authorList>
            <person name="Condon B.J."/>
            <person name="Leng Y."/>
            <person name="Wu D."/>
            <person name="Bushley K.E."/>
            <person name="Ohm R.A."/>
            <person name="Otillar R."/>
            <person name="Martin J."/>
            <person name="Schackwitz W."/>
            <person name="Grimwood J."/>
            <person name="MohdZainudin N."/>
            <person name="Xue C."/>
            <person name="Wang R."/>
            <person name="Manning V.A."/>
            <person name="Dhillon B."/>
            <person name="Tu Z.J."/>
            <person name="Steffenson B.J."/>
            <person name="Salamov A."/>
            <person name="Sun H."/>
            <person name="Lowry S."/>
            <person name="LaButti K."/>
            <person name="Han J."/>
            <person name="Copeland A."/>
            <person name="Lindquist E."/>
            <person name="Barry K."/>
            <person name="Schmutz J."/>
            <person name="Baker S.E."/>
            <person name="Ciuffetti L.M."/>
            <person name="Grigoriev I.V."/>
            <person name="Zhong S."/>
            <person name="Turgeon B.G."/>
        </authorList>
    </citation>
    <scope>NUCLEOTIDE SEQUENCE [LARGE SCALE GENOMIC DNA]</scope>
    <source>
        <strain evidence="2 3">ATCC 44560</strain>
    </source>
</reference>
<dbReference type="AlphaFoldDB" id="W6Z526"/>
<protein>
    <submittedName>
        <fullName evidence="2">Uncharacterized protein</fullName>
    </submittedName>
</protein>
<gene>
    <name evidence="2" type="ORF">COCMIDRAFT_26673</name>
</gene>
<evidence type="ECO:0000256" key="1">
    <source>
        <dbReference type="SAM" id="MobiDB-lite"/>
    </source>
</evidence>
<organism evidence="2 3">
    <name type="scientific">Bipolaris oryzae ATCC 44560</name>
    <dbReference type="NCBI Taxonomy" id="930090"/>
    <lineage>
        <taxon>Eukaryota</taxon>
        <taxon>Fungi</taxon>
        <taxon>Dikarya</taxon>
        <taxon>Ascomycota</taxon>
        <taxon>Pezizomycotina</taxon>
        <taxon>Dothideomycetes</taxon>
        <taxon>Pleosporomycetidae</taxon>
        <taxon>Pleosporales</taxon>
        <taxon>Pleosporineae</taxon>
        <taxon>Pleosporaceae</taxon>
        <taxon>Bipolaris</taxon>
    </lineage>
</organism>
<dbReference type="HOGENOM" id="CLU_1156199_0_0_1"/>
<accession>W6Z526</accession>
<dbReference type="GeneID" id="19120972"/>
<proteinExistence type="predicted"/>
<dbReference type="Proteomes" id="UP000054032">
    <property type="component" value="Unassembled WGS sequence"/>
</dbReference>
<feature type="region of interest" description="Disordered" evidence="1">
    <location>
        <begin position="95"/>
        <end position="114"/>
    </location>
</feature>
<name>W6Z526_COCMI</name>
<evidence type="ECO:0000313" key="3">
    <source>
        <dbReference type="Proteomes" id="UP000054032"/>
    </source>
</evidence>
<dbReference type="KEGG" id="bor:COCMIDRAFT_26673"/>
<dbReference type="EMBL" id="KI963991">
    <property type="protein sequence ID" value="EUC45085.1"/>
    <property type="molecule type" value="Genomic_DNA"/>
</dbReference>
<evidence type="ECO:0000313" key="2">
    <source>
        <dbReference type="EMBL" id="EUC45085.1"/>
    </source>
</evidence>
<keyword evidence="3" id="KW-1185">Reference proteome</keyword>
<sequence length="240" mass="25592">MHMLVSSMPGWVAGVIFGMSPIGFRWIRFPSPKHVSEIPLLDPSLCDDLFETRPWEEVTEAYAASYCTATSYADKDVVSPTPPVAQPYTPVGVAPRPGGGPSIGSPKQDSGGGLAKLKHGLQQLISIGGDIKVYLSARCWTLFHHHISSINQTHSTTTTPTHSLTHPPTHLFSTTTTNSTPLFQKCLPASPPPSPPSSSPLPPSAASLASAVAATNPAGALSCKITFRHVNNYGVRYLER</sequence>